<name>A0A8S9V099_PHYIN</name>
<sequence length="113" mass="12642">MFSRKLVQGERVDTYIDAVMRLQEDLVTLGFPLEDSELARLLLTNALEVFPDLSNELVAAHLKRSALEVGRVRGRLLAREQEENMRGPKGSRNTAAANITPTLQQNNPVLQSE</sequence>
<accession>A0A8S9V099</accession>
<evidence type="ECO:0000313" key="3">
    <source>
        <dbReference type="Proteomes" id="UP000704712"/>
    </source>
</evidence>
<dbReference type="AlphaFoldDB" id="A0A8S9V099"/>
<evidence type="ECO:0000313" key="2">
    <source>
        <dbReference type="EMBL" id="KAF4146846.1"/>
    </source>
</evidence>
<feature type="compositionally biased region" description="Polar residues" evidence="1">
    <location>
        <begin position="91"/>
        <end position="113"/>
    </location>
</feature>
<feature type="region of interest" description="Disordered" evidence="1">
    <location>
        <begin position="79"/>
        <end position="113"/>
    </location>
</feature>
<comment type="caution">
    <text evidence="2">The sequence shown here is derived from an EMBL/GenBank/DDBJ whole genome shotgun (WGS) entry which is preliminary data.</text>
</comment>
<reference evidence="2" key="1">
    <citation type="submission" date="2020-03" db="EMBL/GenBank/DDBJ databases">
        <title>Hybrid Assembly of Korean Phytophthora infestans isolates.</title>
        <authorList>
            <person name="Prokchorchik M."/>
            <person name="Lee Y."/>
            <person name="Seo J."/>
            <person name="Cho J.-H."/>
            <person name="Park Y.-E."/>
            <person name="Jang D.-C."/>
            <person name="Im J.-S."/>
            <person name="Choi J.-G."/>
            <person name="Park H.-J."/>
            <person name="Lee G.-B."/>
            <person name="Lee Y.-G."/>
            <person name="Hong S.-Y."/>
            <person name="Cho K."/>
            <person name="Sohn K.H."/>
        </authorList>
    </citation>
    <scope>NUCLEOTIDE SEQUENCE</scope>
    <source>
        <strain evidence="2">KR_2_A2</strain>
    </source>
</reference>
<gene>
    <name evidence="2" type="ORF">GN958_ATG03983</name>
</gene>
<protein>
    <submittedName>
        <fullName evidence="2">Uncharacterized protein</fullName>
    </submittedName>
</protein>
<organism evidence="2 3">
    <name type="scientific">Phytophthora infestans</name>
    <name type="common">Potato late blight agent</name>
    <name type="synonym">Botrytis infestans</name>
    <dbReference type="NCBI Taxonomy" id="4787"/>
    <lineage>
        <taxon>Eukaryota</taxon>
        <taxon>Sar</taxon>
        <taxon>Stramenopiles</taxon>
        <taxon>Oomycota</taxon>
        <taxon>Peronosporomycetes</taxon>
        <taxon>Peronosporales</taxon>
        <taxon>Peronosporaceae</taxon>
        <taxon>Phytophthora</taxon>
    </lineage>
</organism>
<dbReference type="Proteomes" id="UP000704712">
    <property type="component" value="Unassembled WGS sequence"/>
</dbReference>
<proteinExistence type="predicted"/>
<evidence type="ECO:0000256" key="1">
    <source>
        <dbReference type="SAM" id="MobiDB-lite"/>
    </source>
</evidence>
<dbReference type="EMBL" id="JAACNO010000556">
    <property type="protein sequence ID" value="KAF4146846.1"/>
    <property type="molecule type" value="Genomic_DNA"/>
</dbReference>